<gene>
    <name evidence="2" type="ORF">OIU79_013854</name>
</gene>
<protein>
    <submittedName>
        <fullName evidence="2">Uncharacterized protein</fullName>
    </submittedName>
</protein>
<keyword evidence="3" id="KW-1185">Reference proteome</keyword>
<reference evidence="2" key="2">
    <citation type="journal article" date="2023" name="Int. J. Mol. Sci.">
        <title>De Novo Assembly and Annotation of 11 Diverse Shrub Willow (Salix) Genomes Reveals Novel Gene Organization in Sex-Linked Regions.</title>
        <authorList>
            <person name="Hyden B."/>
            <person name="Feng K."/>
            <person name="Yates T.B."/>
            <person name="Jawdy S."/>
            <person name="Cereghino C."/>
            <person name="Smart L.B."/>
            <person name="Muchero W."/>
        </authorList>
    </citation>
    <scope>NUCLEOTIDE SEQUENCE</scope>
    <source>
        <tissue evidence="2">Shoot tip</tissue>
    </source>
</reference>
<sequence>MASLQVSGVVVSGSSSSHCSHKRLVTAAINGPKIRFSPLSLPKLSTNDFIEELSVRSGGYRVPITTQMEKESGPKTHGSDPVVVVELMKSEFLDGIQGPLALPFLVFVFLFPGIWVLNGFLVLWF</sequence>
<evidence type="ECO:0000256" key="1">
    <source>
        <dbReference type="SAM" id="Phobius"/>
    </source>
</evidence>
<proteinExistence type="predicted"/>
<keyword evidence="1" id="KW-0472">Membrane</keyword>
<reference evidence="2" key="1">
    <citation type="submission" date="2022-11" db="EMBL/GenBank/DDBJ databases">
        <authorList>
            <person name="Hyden B.L."/>
            <person name="Feng K."/>
            <person name="Yates T."/>
            <person name="Jawdy S."/>
            <person name="Smart L.B."/>
            <person name="Muchero W."/>
        </authorList>
    </citation>
    <scope>NUCLEOTIDE SEQUENCE</scope>
    <source>
        <tissue evidence="2">Shoot tip</tissue>
    </source>
</reference>
<dbReference type="EMBL" id="JAPFFK010000018">
    <property type="protein sequence ID" value="KAJ6691961.1"/>
    <property type="molecule type" value="Genomic_DNA"/>
</dbReference>
<keyword evidence="1" id="KW-1133">Transmembrane helix</keyword>
<name>A0A9Q0PPL4_SALPP</name>
<organism evidence="2 3">
    <name type="scientific">Salix purpurea</name>
    <name type="common">Purple osier willow</name>
    <dbReference type="NCBI Taxonomy" id="77065"/>
    <lineage>
        <taxon>Eukaryota</taxon>
        <taxon>Viridiplantae</taxon>
        <taxon>Streptophyta</taxon>
        <taxon>Embryophyta</taxon>
        <taxon>Tracheophyta</taxon>
        <taxon>Spermatophyta</taxon>
        <taxon>Magnoliopsida</taxon>
        <taxon>eudicotyledons</taxon>
        <taxon>Gunneridae</taxon>
        <taxon>Pentapetalae</taxon>
        <taxon>rosids</taxon>
        <taxon>fabids</taxon>
        <taxon>Malpighiales</taxon>
        <taxon>Salicaceae</taxon>
        <taxon>Saliceae</taxon>
        <taxon>Salix</taxon>
    </lineage>
</organism>
<accession>A0A9Q0PPL4</accession>
<feature type="transmembrane region" description="Helical" evidence="1">
    <location>
        <begin position="100"/>
        <end position="124"/>
    </location>
</feature>
<evidence type="ECO:0000313" key="2">
    <source>
        <dbReference type="EMBL" id="KAJ6691961.1"/>
    </source>
</evidence>
<keyword evidence="1" id="KW-0812">Transmembrane</keyword>
<dbReference type="AlphaFoldDB" id="A0A9Q0PPL4"/>
<comment type="caution">
    <text evidence="2">The sequence shown here is derived from an EMBL/GenBank/DDBJ whole genome shotgun (WGS) entry which is preliminary data.</text>
</comment>
<evidence type="ECO:0000313" key="3">
    <source>
        <dbReference type="Proteomes" id="UP001151532"/>
    </source>
</evidence>
<dbReference type="Proteomes" id="UP001151532">
    <property type="component" value="Chromosome 9"/>
</dbReference>